<dbReference type="PANTHER" id="PTHR40396:SF1">
    <property type="entry name" value="ATPASE AAA-TYPE CORE DOMAIN-CONTAINING PROTEIN"/>
    <property type="match status" value="1"/>
</dbReference>
<dbReference type="AlphaFoldDB" id="A0AAE3GP74"/>
<evidence type="ECO:0000313" key="2">
    <source>
        <dbReference type="EMBL" id="MCP2728120.1"/>
    </source>
</evidence>
<dbReference type="Proteomes" id="UP001204953">
    <property type="component" value="Unassembled WGS sequence"/>
</dbReference>
<comment type="caution">
    <text evidence="2">The sequence shown here is derived from an EMBL/GenBank/DDBJ whole genome shotgun (WGS) entry which is preliminary data.</text>
</comment>
<reference evidence="2" key="1">
    <citation type="submission" date="2022-06" db="EMBL/GenBank/DDBJ databases">
        <title>New cyanobacteria of genus Symplocastrum in benthos of Lake Baikal.</title>
        <authorList>
            <person name="Sorokovikova E."/>
            <person name="Tikhonova I."/>
            <person name="Krasnopeev A."/>
            <person name="Evseev P."/>
            <person name="Gladkikh A."/>
            <person name="Belykh O."/>
        </authorList>
    </citation>
    <scope>NUCLEOTIDE SEQUENCE</scope>
    <source>
        <strain evidence="2">BBK-W-15</strain>
    </source>
</reference>
<evidence type="ECO:0000313" key="3">
    <source>
        <dbReference type="Proteomes" id="UP001204953"/>
    </source>
</evidence>
<dbReference type="GO" id="GO:0005524">
    <property type="term" value="F:ATP binding"/>
    <property type="evidence" value="ECO:0007669"/>
    <property type="project" value="InterPro"/>
</dbReference>
<accession>A0AAE3GP74</accession>
<keyword evidence="3" id="KW-1185">Reference proteome</keyword>
<sequence>MLIQVTIENFLSFKEETTLSMVGINSDKNHANHLAVDAGGKGKSLLPISAIYGANAAGKSNLIKAIDFAKDLIVQGTRSGQTIPVIPFKLGNDSNKPSKFEFVFIYNDSRYSYGFKLNANHIIEEWLYVIPSGKKREVPVFVRVTSEKKETTVEYGATLKGRGEKDKPFLDFIARGTRPNQLFLTEALDRNVQAVKPVVEWFEDVLIIIRAESNYIPLESDILTSQEFTSFLTDFLRLMGTGIDSIGTEEVELDFDHHFPEIPENIKNDILETFSEDDDNSVGMLLINQRKRYLIAKRAEDKLNLIQLKTQHRHQNGSLVDFLIEEESEGTQRLIDLIPVLFVLKNSRNRVIFLDELDRRLHPLLSRKFIEFCLSCRNQNNQTQLIFTTHDTNLLDLDLLRRDEIWFVEKNQEGASHLYSLAEFKTTPDLKIEKGYLNGRFGAIPFFGDIRNLGWFDCDGESSEAI</sequence>
<organism evidence="2 3">
    <name type="scientific">Limnofasciculus baicalensis BBK-W-15</name>
    <dbReference type="NCBI Taxonomy" id="2699891"/>
    <lineage>
        <taxon>Bacteria</taxon>
        <taxon>Bacillati</taxon>
        <taxon>Cyanobacteriota</taxon>
        <taxon>Cyanophyceae</taxon>
        <taxon>Coleofasciculales</taxon>
        <taxon>Coleofasciculaceae</taxon>
        <taxon>Limnofasciculus</taxon>
        <taxon>Limnofasciculus baicalensis</taxon>
    </lineage>
</organism>
<name>A0AAE3GP74_9CYAN</name>
<dbReference type="SUPFAM" id="SSF52540">
    <property type="entry name" value="P-loop containing nucleoside triphosphate hydrolases"/>
    <property type="match status" value="1"/>
</dbReference>
<dbReference type="GO" id="GO:0016887">
    <property type="term" value="F:ATP hydrolysis activity"/>
    <property type="evidence" value="ECO:0007669"/>
    <property type="project" value="InterPro"/>
</dbReference>
<dbReference type="PANTHER" id="PTHR40396">
    <property type="entry name" value="ATPASE-LIKE PROTEIN"/>
    <property type="match status" value="1"/>
</dbReference>
<protein>
    <submittedName>
        <fullName evidence="2">ATP/GTP-binding protein</fullName>
    </submittedName>
</protein>
<dbReference type="EMBL" id="JAMZMM010000040">
    <property type="protein sequence ID" value="MCP2728120.1"/>
    <property type="molecule type" value="Genomic_DNA"/>
</dbReference>
<dbReference type="InterPro" id="IPR027417">
    <property type="entry name" value="P-loop_NTPase"/>
</dbReference>
<dbReference type="InterPro" id="IPR003959">
    <property type="entry name" value="ATPase_AAA_core"/>
</dbReference>
<evidence type="ECO:0000259" key="1">
    <source>
        <dbReference type="Pfam" id="PF13304"/>
    </source>
</evidence>
<gene>
    <name evidence="2" type="ORF">NJ959_06475</name>
</gene>
<dbReference type="Pfam" id="PF13304">
    <property type="entry name" value="AAA_21"/>
    <property type="match status" value="1"/>
</dbReference>
<dbReference type="RefSeq" id="WP_254010923.1">
    <property type="nucleotide sequence ID" value="NZ_JAMZMM010000040.1"/>
</dbReference>
<dbReference type="Gene3D" id="3.40.50.300">
    <property type="entry name" value="P-loop containing nucleotide triphosphate hydrolases"/>
    <property type="match status" value="1"/>
</dbReference>
<feature type="domain" description="ATPase AAA-type core" evidence="1">
    <location>
        <begin position="48"/>
        <end position="396"/>
    </location>
</feature>
<proteinExistence type="predicted"/>